<gene>
    <name evidence="2" type="ORF">DBY38_07460</name>
    <name evidence="3" type="ORF">SAMN04487885_101206</name>
</gene>
<dbReference type="Pfam" id="PF04070">
    <property type="entry name" value="DUF378"/>
    <property type="match status" value="1"/>
</dbReference>
<feature type="transmembrane region" description="Helical" evidence="1">
    <location>
        <begin position="12"/>
        <end position="30"/>
    </location>
</feature>
<proteinExistence type="predicted"/>
<keyword evidence="1" id="KW-1133">Transmembrane helix</keyword>
<sequence>MFKLNILDKTAILLTLIGSINWALIGLFKFDVVRAIFSFSPLVQRIVYLIIGFSAIYVSLLIIREKTNLSKNN</sequence>
<feature type="transmembrane region" description="Helical" evidence="1">
    <location>
        <begin position="42"/>
        <end position="63"/>
    </location>
</feature>
<evidence type="ECO:0000256" key="1">
    <source>
        <dbReference type="SAM" id="Phobius"/>
    </source>
</evidence>
<evidence type="ECO:0000313" key="4">
    <source>
        <dbReference type="Proteomes" id="UP000182135"/>
    </source>
</evidence>
<dbReference type="OrthoDB" id="9812136at2"/>
<dbReference type="eggNOG" id="COG2155">
    <property type="taxonomic scope" value="Bacteria"/>
</dbReference>
<accession>A0A1I2JD27</accession>
<dbReference type="GeneID" id="90544732"/>
<dbReference type="Proteomes" id="UP000246114">
    <property type="component" value="Unassembled WGS sequence"/>
</dbReference>
<keyword evidence="4" id="KW-1185">Reference proteome</keyword>
<reference evidence="2 5" key="2">
    <citation type="submission" date="2018-03" db="EMBL/GenBank/DDBJ databases">
        <title>The uncultured portion of the human microbiome is neutrally assembled.</title>
        <authorList>
            <person name="Jeraldo P."/>
            <person name="Boardman L."/>
            <person name="White B.A."/>
            <person name="Nelson H."/>
            <person name="Goldenfeld N."/>
            <person name="Chia N."/>
        </authorList>
    </citation>
    <scope>NUCLEOTIDE SEQUENCE [LARGE SCALE GENOMIC DNA]</scope>
    <source>
        <strain evidence="2">CIM:MAG 903</strain>
    </source>
</reference>
<evidence type="ECO:0000313" key="3">
    <source>
        <dbReference type="EMBL" id="SFF50591.1"/>
    </source>
</evidence>
<reference evidence="3 4" key="1">
    <citation type="submission" date="2016-10" db="EMBL/GenBank/DDBJ databases">
        <authorList>
            <person name="de Groot N.N."/>
        </authorList>
    </citation>
    <scope>NUCLEOTIDE SEQUENCE [LARGE SCALE GENOMIC DNA]</scope>
    <source>
        <strain evidence="3 4">NLAE-zl-G419</strain>
    </source>
</reference>
<dbReference type="EMBL" id="FOOE01000001">
    <property type="protein sequence ID" value="SFF50591.1"/>
    <property type="molecule type" value="Genomic_DNA"/>
</dbReference>
<dbReference type="RefSeq" id="WP_027638083.1">
    <property type="nucleotide sequence ID" value="NZ_BAAACD010000001.1"/>
</dbReference>
<keyword evidence="1" id="KW-0812">Transmembrane</keyword>
<protein>
    <submittedName>
        <fullName evidence="2">DUF378 domain-containing protein</fullName>
    </submittedName>
</protein>
<dbReference type="Proteomes" id="UP000182135">
    <property type="component" value="Unassembled WGS sequence"/>
</dbReference>
<evidence type="ECO:0000313" key="5">
    <source>
        <dbReference type="Proteomes" id="UP000246114"/>
    </source>
</evidence>
<dbReference type="PANTHER" id="PTHR37304">
    <property type="entry name" value="MEMBRANE PROTEIN-RELATED"/>
    <property type="match status" value="1"/>
</dbReference>
<name>A0A1I2JD27_9CLOT</name>
<dbReference type="AlphaFoldDB" id="A0A1I2JD27"/>
<dbReference type="InterPro" id="IPR007211">
    <property type="entry name" value="DUF378"/>
</dbReference>
<dbReference type="EMBL" id="QAMZ01000036">
    <property type="protein sequence ID" value="PWL53562.1"/>
    <property type="molecule type" value="Genomic_DNA"/>
</dbReference>
<evidence type="ECO:0000313" key="2">
    <source>
        <dbReference type="EMBL" id="PWL53562.1"/>
    </source>
</evidence>
<dbReference type="PANTHER" id="PTHR37304:SF1">
    <property type="entry name" value="MEMBRANE PROTEIN"/>
    <property type="match status" value="1"/>
</dbReference>
<organism evidence="3 4">
    <name type="scientific">Clostridium cadaveris</name>
    <dbReference type="NCBI Taxonomy" id="1529"/>
    <lineage>
        <taxon>Bacteria</taxon>
        <taxon>Bacillati</taxon>
        <taxon>Bacillota</taxon>
        <taxon>Clostridia</taxon>
        <taxon>Eubacteriales</taxon>
        <taxon>Clostridiaceae</taxon>
        <taxon>Clostridium</taxon>
    </lineage>
</organism>
<dbReference type="STRING" id="1529.SAMN04487885_101206"/>
<keyword evidence="1" id="KW-0472">Membrane</keyword>